<keyword evidence="1" id="KW-1133">Transmembrane helix</keyword>
<name>A0A0K2TQI6_LEPSM</name>
<accession>A0A0K2TQI6</accession>
<feature type="non-terminal residue" evidence="2">
    <location>
        <position position="1"/>
    </location>
</feature>
<sequence length="48" mass="5948">LPHYLLSNYLCSFDFDTPHNSNFYYFSLLQQYLGLILFYLRWKTIQCF</sequence>
<proteinExistence type="predicted"/>
<keyword evidence="1" id="KW-0812">Transmembrane</keyword>
<reference evidence="2" key="1">
    <citation type="submission" date="2014-05" db="EMBL/GenBank/DDBJ databases">
        <authorList>
            <person name="Chronopoulou M."/>
        </authorList>
    </citation>
    <scope>NUCLEOTIDE SEQUENCE</scope>
    <source>
        <tissue evidence="2">Whole organism</tissue>
    </source>
</reference>
<dbReference type="EMBL" id="HACA01010709">
    <property type="protein sequence ID" value="CDW28070.1"/>
    <property type="molecule type" value="Transcribed_RNA"/>
</dbReference>
<dbReference type="AlphaFoldDB" id="A0A0K2TQI6"/>
<organism evidence="2">
    <name type="scientific">Lepeophtheirus salmonis</name>
    <name type="common">Salmon louse</name>
    <name type="synonym">Caligus salmonis</name>
    <dbReference type="NCBI Taxonomy" id="72036"/>
    <lineage>
        <taxon>Eukaryota</taxon>
        <taxon>Metazoa</taxon>
        <taxon>Ecdysozoa</taxon>
        <taxon>Arthropoda</taxon>
        <taxon>Crustacea</taxon>
        <taxon>Multicrustacea</taxon>
        <taxon>Hexanauplia</taxon>
        <taxon>Copepoda</taxon>
        <taxon>Siphonostomatoida</taxon>
        <taxon>Caligidae</taxon>
        <taxon>Lepeophtheirus</taxon>
    </lineage>
</organism>
<keyword evidence="1" id="KW-0472">Membrane</keyword>
<feature type="transmembrane region" description="Helical" evidence="1">
    <location>
        <begin position="23"/>
        <end position="42"/>
    </location>
</feature>
<evidence type="ECO:0000256" key="1">
    <source>
        <dbReference type="SAM" id="Phobius"/>
    </source>
</evidence>
<evidence type="ECO:0000313" key="2">
    <source>
        <dbReference type="EMBL" id="CDW28070.1"/>
    </source>
</evidence>
<protein>
    <submittedName>
        <fullName evidence="2">Uncharacterized protein</fullName>
    </submittedName>
</protein>